<evidence type="ECO:0000259" key="1">
    <source>
        <dbReference type="PROSITE" id="PS50943"/>
    </source>
</evidence>
<proteinExistence type="predicted"/>
<organism evidence="2 3">
    <name type="scientific">Nocardia gamkensis</name>
    <dbReference type="NCBI Taxonomy" id="352869"/>
    <lineage>
        <taxon>Bacteria</taxon>
        <taxon>Bacillati</taxon>
        <taxon>Actinomycetota</taxon>
        <taxon>Actinomycetes</taxon>
        <taxon>Mycobacteriales</taxon>
        <taxon>Nocardiaceae</taxon>
        <taxon>Nocardia</taxon>
    </lineage>
</organism>
<protein>
    <submittedName>
        <fullName evidence="2">Helix-turn-helix domain-containing protein</fullName>
    </submittedName>
</protein>
<dbReference type="CDD" id="cd00093">
    <property type="entry name" value="HTH_XRE"/>
    <property type="match status" value="1"/>
</dbReference>
<dbReference type="InterPro" id="IPR001387">
    <property type="entry name" value="Cro/C1-type_HTH"/>
</dbReference>
<reference evidence="2 3" key="1">
    <citation type="submission" date="2020-04" db="EMBL/GenBank/DDBJ databases">
        <title>MicrobeNet Type strains.</title>
        <authorList>
            <person name="Nicholson A.C."/>
        </authorList>
    </citation>
    <scope>NUCLEOTIDE SEQUENCE [LARGE SCALE GENOMIC DNA]</scope>
    <source>
        <strain evidence="2 3">DSM 44956</strain>
    </source>
</reference>
<evidence type="ECO:0000313" key="3">
    <source>
        <dbReference type="Proteomes" id="UP000540698"/>
    </source>
</evidence>
<dbReference type="Pfam" id="PF19054">
    <property type="entry name" value="DUF5753"/>
    <property type="match status" value="1"/>
</dbReference>
<sequence>MGKDDQPGSTLPRRQLGRALREAREGAGFTLERAAQLMEMGKTSVGRIEKGQNDKVKLRDVEAFGKLYGLDAEQIEELKILAQQTPTKSWWQASRNLIMPGFNTYLGLESGASQLAMYQPLVIPGLLQVADYAGAIERPYLPNDTQEDIERRVELRLRRAAILTRRIDPVRAEFVVHEGVLHTIVGSRAVMAAQHRHMADMSTRPNVTVRILPFTAGFPGDCVPVLPYIMLDFPVYGPGGRSEPPVVYAENNTGVMFFEDEDDVKRYRRIHETILCAALEEQPSRDLLRQVARRYEQ</sequence>
<dbReference type="GO" id="GO:0003677">
    <property type="term" value="F:DNA binding"/>
    <property type="evidence" value="ECO:0007669"/>
    <property type="project" value="InterPro"/>
</dbReference>
<dbReference type="EMBL" id="JAAXOS010000015">
    <property type="protein sequence ID" value="NKY29926.1"/>
    <property type="molecule type" value="Genomic_DNA"/>
</dbReference>
<accession>A0A7X6L8Q1</accession>
<gene>
    <name evidence="2" type="ORF">HGB38_27500</name>
</gene>
<name>A0A7X6L8Q1_9NOCA</name>
<dbReference type="PROSITE" id="PS50943">
    <property type="entry name" value="HTH_CROC1"/>
    <property type="match status" value="1"/>
</dbReference>
<comment type="caution">
    <text evidence="2">The sequence shown here is derived from an EMBL/GenBank/DDBJ whole genome shotgun (WGS) entry which is preliminary data.</text>
</comment>
<dbReference type="SMART" id="SM00530">
    <property type="entry name" value="HTH_XRE"/>
    <property type="match status" value="1"/>
</dbReference>
<dbReference type="InterPro" id="IPR043917">
    <property type="entry name" value="DUF5753"/>
</dbReference>
<dbReference type="AlphaFoldDB" id="A0A7X6L8Q1"/>
<dbReference type="SUPFAM" id="SSF47413">
    <property type="entry name" value="lambda repressor-like DNA-binding domains"/>
    <property type="match status" value="1"/>
</dbReference>
<evidence type="ECO:0000313" key="2">
    <source>
        <dbReference type="EMBL" id="NKY29926.1"/>
    </source>
</evidence>
<dbReference type="Proteomes" id="UP000540698">
    <property type="component" value="Unassembled WGS sequence"/>
</dbReference>
<dbReference type="InterPro" id="IPR010982">
    <property type="entry name" value="Lambda_DNA-bd_dom_sf"/>
</dbReference>
<dbReference type="Pfam" id="PF13560">
    <property type="entry name" value="HTH_31"/>
    <property type="match status" value="1"/>
</dbReference>
<keyword evidence="3" id="KW-1185">Reference proteome</keyword>
<feature type="domain" description="HTH cro/C1-type" evidence="1">
    <location>
        <begin position="20"/>
        <end position="75"/>
    </location>
</feature>
<dbReference type="Gene3D" id="1.10.260.40">
    <property type="entry name" value="lambda repressor-like DNA-binding domains"/>
    <property type="match status" value="1"/>
</dbReference>
<dbReference type="RefSeq" id="WP_063910490.1">
    <property type="nucleotide sequence ID" value="NZ_JAAXOS010000015.1"/>
</dbReference>